<keyword evidence="3" id="KW-0378">Hydrolase</keyword>
<reference evidence="3 4" key="1">
    <citation type="journal article" date="2015" name="Genome Biol. Evol.">
        <title>The genome of winter moth (Operophtera brumata) provides a genomic perspective on sexual dimorphism and phenology.</title>
        <authorList>
            <person name="Derks M.F."/>
            <person name="Smit S."/>
            <person name="Salis L."/>
            <person name="Schijlen E."/>
            <person name="Bossers A."/>
            <person name="Mateman C."/>
            <person name="Pijl A.S."/>
            <person name="de Ridder D."/>
            <person name="Groenen M.A."/>
            <person name="Visser M.E."/>
            <person name="Megens H.J."/>
        </authorList>
    </citation>
    <scope>NUCLEOTIDE SEQUENCE [LARGE SCALE GENOMIC DNA]</scope>
    <source>
        <strain evidence="3">WM2013NL</strain>
        <tissue evidence="3">Head and thorax</tissue>
    </source>
</reference>
<evidence type="ECO:0000313" key="4">
    <source>
        <dbReference type="Proteomes" id="UP000037510"/>
    </source>
</evidence>
<feature type="coiled-coil region" evidence="1">
    <location>
        <begin position="262"/>
        <end position="289"/>
    </location>
</feature>
<gene>
    <name evidence="3" type="ORF">OBRU01_04171</name>
</gene>
<sequence length="525" mass="61687">MKHKLQTRKIQPSDPKSMQDKLNNIPDFCNQQVVTVNVPSEEYLPRNVFLNNTAYVLDLKILKHNKRRNSIPETTSSGNRAMNRTIKNSSESDIPLHEAIPTPEMPQVFPNTPFFQQQFGYYPSWRPRFHPFQRPMFPAHRFNQQPYFYRMPNFMPHRFNARPPPYMFNQNHDQRKRQRRNVRHDHLHAIRNLAQRLKQFTTPNYVLRSALISLLKRFNEIYNERMQITPDFDIIGDKQIETIEIEDDETPTKKAKIDTKKFNKVLDNVKTLAARLKNLERKTQSTSKQKRAFCNLLKNFNKAFDADFSLNTKGDLIDNKLVVIDSSSDSDVVATEDIDTNKTKKRSSNSAEHYDKKNKKRKILCNPFSILKKVNEGASTSQAFENIAVERKSTDLLKYFNKYWLRDDDDFGKAAVCSKTDARYLLNDSQQMYEFMDDPRAFDNWSDLKLAFCVHMDAVFAFEHDLTAHSRNLTMDKSRLKPLLQTETADDWESSLDMLRIIKTNTDVQETSLTVHFDVYNRDED</sequence>
<dbReference type="EMBL" id="JTDY01000399">
    <property type="protein sequence ID" value="KOB77363.1"/>
    <property type="molecule type" value="Genomic_DNA"/>
</dbReference>
<evidence type="ECO:0000256" key="2">
    <source>
        <dbReference type="SAM" id="MobiDB-lite"/>
    </source>
</evidence>
<keyword evidence="3" id="KW-0255">Endonuclease</keyword>
<feature type="region of interest" description="Disordered" evidence="2">
    <location>
        <begin position="1"/>
        <end position="20"/>
    </location>
</feature>
<keyword evidence="1" id="KW-0175">Coiled coil</keyword>
<protein>
    <submittedName>
        <fullName evidence="3">Putative tRNA splicing endonuclease 54-like protein</fullName>
    </submittedName>
</protein>
<evidence type="ECO:0000313" key="3">
    <source>
        <dbReference type="EMBL" id="KOB77363.1"/>
    </source>
</evidence>
<keyword evidence="4" id="KW-1185">Reference proteome</keyword>
<dbReference type="GO" id="GO:0004519">
    <property type="term" value="F:endonuclease activity"/>
    <property type="evidence" value="ECO:0007669"/>
    <property type="project" value="UniProtKB-KW"/>
</dbReference>
<evidence type="ECO:0000256" key="1">
    <source>
        <dbReference type="SAM" id="Coils"/>
    </source>
</evidence>
<dbReference type="AlphaFoldDB" id="A0A0L7LPA5"/>
<comment type="caution">
    <text evidence="3">The sequence shown here is derived from an EMBL/GenBank/DDBJ whole genome shotgun (WGS) entry which is preliminary data.</text>
</comment>
<name>A0A0L7LPA5_OPEBR</name>
<feature type="compositionally biased region" description="Polar residues" evidence="2">
    <location>
        <begin position="8"/>
        <end position="20"/>
    </location>
</feature>
<dbReference type="Proteomes" id="UP000037510">
    <property type="component" value="Unassembled WGS sequence"/>
</dbReference>
<proteinExistence type="predicted"/>
<accession>A0A0L7LPA5</accession>
<organism evidence="3 4">
    <name type="scientific">Operophtera brumata</name>
    <name type="common">Winter moth</name>
    <name type="synonym">Phalaena brumata</name>
    <dbReference type="NCBI Taxonomy" id="104452"/>
    <lineage>
        <taxon>Eukaryota</taxon>
        <taxon>Metazoa</taxon>
        <taxon>Ecdysozoa</taxon>
        <taxon>Arthropoda</taxon>
        <taxon>Hexapoda</taxon>
        <taxon>Insecta</taxon>
        <taxon>Pterygota</taxon>
        <taxon>Neoptera</taxon>
        <taxon>Endopterygota</taxon>
        <taxon>Lepidoptera</taxon>
        <taxon>Glossata</taxon>
        <taxon>Ditrysia</taxon>
        <taxon>Geometroidea</taxon>
        <taxon>Geometridae</taxon>
        <taxon>Larentiinae</taxon>
        <taxon>Operophtera</taxon>
    </lineage>
</organism>
<keyword evidence="3" id="KW-0540">Nuclease</keyword>